<protein>
    <submittedName>
        <fullName evidence="1">WbqC-like protein family</fullName>
    </submittedName>
</protein>
<dbReference type="AlphaFoldDB" id="D9PJF5"/>
<sequence>MIAGKILVSTAYLPPVAYFSMLFYADEVLIENKENYVKQTYRNRCYILSANGPQLLSVPVLLGSFHKTNIKDIRIDYTKRWQQVHLRAMTSSYRSSPYFEYYFDRIEKIISTNHEFIL</sequence>
<organism evidence="1">
    <name type="scientific">sediment metagenome</name>
    <dbReference type="NCBI Taxonomy" id="749907"/>
    <lineage>
        <taxon>unclassified sequences</taxon>
        <taxon>metagenomes</taxon>
        <taxon>ecological metagenomes</taxon>
    </lineage>
</organism>
<feature type="non-terminal residue" evidence="1">
    <location>
        <position position="118"/>
    </location>
</feature>
<proteinExistence type="predicted"/>
<dbReference type="Pfam" id="PF08889">
    <property type="entry name" value="WbqC"/>
    <property type="match status" value="1"/>
</dbReference>
<comment type="caution">
    <text evidence="1">The sequence shown here is derived from an EMBL/GenBank/DDBJ whole genome shotgun (WGS) entry which is preliminary data.</text>
</comment>
<evidence type="ECO:0000313" key="1">
    <source>
        <dbReference type="EMBL" id="EFK96299.1"/>
    </source>
</evidence>
<reference evidence="1" key="2">
    <citation type="journal article" date="2011" name="Microb. Ecol.">
        <title>Taxonomic and Functional Metagenomic Profiling of the Microbial Community in the Anoxic Sediment of a Sub-saline Shallow Lake (Laguna de Carrizo, Central Spain).</title>
        <authorList>
            <person name="Ferrer M."/>
            <person name="Guazzaroni M.E."/>
            <person name="Richter M."/>
            <person name="Garcia-Salamanca A."/>
            <person name="Yarza P."/>
            <person name="Suarez-Suarez A."/>
            <person name="Solano J."/>
            <person name="Alcaide M."/>
            <person name="van Dillewijn P."/>
            <person name="Molina-Henares M.A."/>
            <person name="Lopez-Cortes N."/>
            <person name="Al-Ramahi Y."/>
            <person name="Guerrero C."/>
            <person name="Acosta A."/>
            <person name="de Eugenio L.I."/>
            <person name="Martinez V."/>
            <person name="Marques S."/>
            <person name="Rojo F."/>
            <person name="Santero E."/>
            <person name="Genilloud O."/>
            <person name="Perez-Perez J."/>
            <person name="Rossello-Mora R."/>
            <person name="Ramos J.L."/>
        </authorList>
    </citation>
    <scope>NUCLEOTIDE SEQUENCE</scope>
</reference>
<dbReference type="InterPro" id="IPR014985">
    <property type="entry name" value="WbqC"/>
</dbReference>
<name>D9PJF5_9ZZZZ</name>
<reference evidence="1" key="1">
    <citation type="submission" date="2010-07" db="EMBL/GenBank/DDBJ databases">
        <authorList>
            <consortium name="CONSOLIDER consortium CSD2007-00005"/>
            <person name="Guazzaroni M.-E."/>
            <person name="Richter M."/>
            <person name="Garcia-Salamanca A."/>
            <person name="Yarza P."/>
            <person name="Ferrer M."/>
        </authorList>
    </citation>
    <scope>NUCLEOTIDE SEQUENCE</scope>
</reference>
<gene>
    <name evidence="1" type="ORF">LDC_1664</name>
</gene>
<dbReference type="EMBL" id="ADZX01000516">
    <property type="protein sequence ID" value="EFK96299.1"/>
    <property type="molecule type" value="Genomic_DNA"/>
</dbReference>
<accession>D9PJF5</accession>